<feature type="region of interest" description="Disordered" evidence="1">
    <location>
        <begin position="77"/>
        <end position="96"/>
    </location>
</feature>
<dbReference type="EMBL" id="AAXKXX010000018">
    <property type="protein sequence ID" value="EGQ4385512.1"/>
    <property type="molecule type" value="Genomic_DNA"/>
</dbReference>
<name>A0A8H9BX48_STAPS</name>
<evidence type="ECO:0000313" key="2">
    <source>
        <dbReference type="EMBL" id="EGQ4385512.1"/>
    </source>
</evidence>
<dbReference type="AlphaFoldDB" id="A0A8H9BX48"/>
<dbReference type="NCBIfam" id="NF041498">
    <property type="entry name" value="MobP2"/>
    <property type="match status" value="1"/>
</dbReference>
<gene>
    <name evidence="2" type="ORF">EGV54_10485</name>
</gene>
<accession>A0A8H9BX48</accession>
<organism evidence="2 3">
    <name type="scientific">Staphylococcus pseudintermedius</name>
    <dbReference type="NCBI Taxonomy" id="283734"/>
    <lineage>
        <taxon>Bacteria</taxon>
        <taxon>Bacillati</taxon>
        <taxon>Bacillota</taxon>
        <taxon>Bacilli</taxon>
        <taxon>Bacillales</taxon>
        <taxon>Staphylococcaceae</taxon>
        <taxon>Staphylococcus</taxon>
        <taxon>Staphylococcus intermedius group</taxon>
    </lineage>
</organism>
<evidence type="ECO:0000313" key="3">
    <source>
        <dbReference type="Proteomes" id="UP000600220"/>
    </source>
</evidence>
<dbReference type="Proteomes" id="UP000600220">
    <property type="component" value="Unassembled WGS sequence"/>
</dbReference>
<reference evidence="2 3" key="1">
    <citation type="submission" date="2018-11" db="EMBL/GenBank/DDBJ databases">
        <authorList>
            <consortium name="Veterinary Laboratory Investigation and Response Network"/>
        </authorList>
    </citation>
    <scope>NUCLEOTIDE SEQUENCE [LARGE SCALE GENOMIC DNA]</scope>
    <source>
        <strain evidence="2 3">SPSE-18-VL-LA-PA-Ryan-0021</strain>
    </source>
</reference>
<evidence type="ECO:0000256" key="1">
    <source>
        <dbReference type="SAM" id="MobiDB-lite"/>
    </source>
</evidence>
<sequence length="427" mass="50420">MRAGIILKSQFNVSKFTGYLDYINKNQKDGELKEQVIDEQNEDLKMLNKNANKKSLKSFSNYIIGYMNNANLKKEKSNNVKKVKKRTTAPFNDSSDQLSESELQDIKNFFDKAEKSGNVNYQDIISFDNQFLIKHGLYEESTDTLNEGVIKKATRKMMNRMIKDEKMNPFKTKWMANIHYDTDNIHIHISTTEENNTRKFFKNENGETELKGKRSQKTMDNMKSSFANSLLDSSQLLEKVTNHRNALYNTFAIENTDNKVFTLINRLKNNLPENKKDWQYNNKKMKHLQNDIDKITSLLVKRNQILTMTDYKSSVSDVANYYREVYGDDSKAMNYISNKEKEINQRLGNKLLKELKKNQSTKKNLQKHFQLNKKYHKNYMQGKKLISKKTIHRINRAINDESKEYQNEIAHERLKQKIEYHNEVDEY</sequence>
<keyword evidence="3" id="KW-1185">Reference proteome</keyword>
<dbReference type="RefSeq" id="WP_140223530.1">
    <property type="nucleotide sequence ID" value="NZ_QGPV01000013.1"/>
</dbReference>
<dbReference type="InterPro" id="IPR048101">
    <property type="entry name" value="MobP2"/>
</dbReference>
<protein>
    <recommendedName>
        <fullName evidence="4">Relaxase</fullName>
    </recommendedName>
</protein>
<comment type="caution">
    <text evidence="2">The sequence shown here is derived from an EMBL/GenBank/DDBJ whole genome shotgun (WGS) entry which is preliminary data.</text>
</comment>
<dbReference type="InterPro" id="IPR041073">
    <property type="entry name" value="MobL"/>
</dbReference>
<proteinExistence type="predicted"/>
<dbReference type="Pfam" id="PF18555">
    <property type="entry name" value="MobL"/>
    <property type="match status" value="1"/>
</dbReference>
<evidence type="ECO:0008006" key="4">
    <source>
        <dbReference type="Google" id="ProtNLM"/>
    </source>
</evidence>